<dbReference type="InterPro" id="IPR021279">
    <property type="entry name" value="DUF2721"/>
</dbReference>
<keyword evidence="1" id="KW-0472">Membrane</keyword>
<dbReference type="Proteomes" id="UP000245765">
    <property type="component" value="Unassembled WGS sequence"/>
</dbReference>
<organism evidence="2 3">
    <name type="scientific">Falsiroseomonas bella</name>
    <dbReference type="NCBI Taxonomy" id="2184016"/>
    <lineage>
        <taxon>Bacteria</taxon>
        <taxon>Pseudomonadati</taxon>
        <taxon>Pseudomonadota</taxon>
        <taxon>Alphaproteobacteria</taxon>
        <taxon>Acetobacterales</taxon>
        <taxon>Roseomonadaceae</taxon>
        <taxon>Falsiroseomonas</taxon>
    </lineage>
</organism>
<dbReference type="EMBL" id="QGNA01000001">
    <property type="protein sequence ID" value="PWS37753.1"/>
    <property type="molecule type" value="Genomic_DNA"/>
</dbReference>
<proteinExistence type="predicted"/>
<dbReference type="RefSeq" id="WP_109868375.1">
    <property type="nucleotide sequence ID" value="NZ_QGNA01000001.1"/>
</dbReference>
<feature type="transmembrane region" description="Helical" evidence="1">
    <location>
        <begin position="14"/>
        <end position="34"/>
    </location>
</feature>
<accession>A0A317FGP1</accession>
<dbReference type="OrthoDB" id="5396182at2"/>
<evidence type="ECO:0000256" key="1">
    <source>
        <dbReference type="SAM" id="Phobius"/>
    </source>
</evidence>
<keyword evidence="3" id="KW-1185">Reference proteome</keyword>
<protein>
    <recommendedName>
        <fullName evidence="4">DUF2721 domain-containing protein</fullName>
    </recommendedName>
</protein>
<feature type="transmembrane region" description="Helical" evidence="1">
    <location>
        <begin position="99"/>
        <end position="119"/>
    </location>
</feature>
<evidence type="ECO:0000313" key="2">
    <source>
        <dbReference type="EMBL" id="PWS37753.1"/>
    </source>
</evidence>
<comment type="caution">
    <text evidence="2">The sequence shown here is derived from an EMBL/GenBank/DDBJ whole genome shotgun (WGS) entry which is preliminary data.</text>
</comment>
<keyword evidence="1" id="KW-1133">Transmembrane helix</keyword>
<evidence type="ECO:0008006" key="4">
    <source>
        <dbReference type="Google" id="ProtNLM"/>
    </source>
</evidence>
<keyword evidence="1" id="KW-0812">Transmembrane</keyword>
<dbReference type="Pfam" id="PF11026">
    <property type="entry name" value="DUF2721"/>
    <property type="match status" value="1"/>
</dbReference>
<gene>
    <name evidence="2" type="ORF">DFH01_00045</name>
</gene>
<reference evidence="3" key="1">
    <citation type="submission" date="2018-05" db="EMBL/GenBank/DDBJ databases">
        <authorList>
            <person name="Du Z."/>
            <person name="Wang X."/>
        </authorList>
    </citation>
    <scope>NUCLEOTIDE SEQUENCE [LARGE SCALE GENOMIC DNA]</scope>
    <source>
        <strain evidence="3">CQN31</strain>
    </source>
</reference>
<sequence>MLTGGDPLTIERTLQLAIAPAFILTGAMAVLNLLSTRLQRLVDRQREVTDEAERSMVRRRIAATHGAMAACVLCAVAICVLVIVAFVEPVFGIGAGMHIVGLMLVAMLALTTALALFFWEVMRSGRDHGPGGR</sequence>
<dbReference type="AlphaFoldDB" id="A0A317FGP1"/>
<name>A0A317FGP1_9PROT</name>
<evidence type="ECO:0000313" key="3">
    <source>
        <dbReference type="Proteomes" id="UP000245765"/>
    </source>
</evidence>
<feature type="transmembrane region" description="Helical" evidence="1">
    <location>
        <begin position="66"/>
        <end position="87"/>
    </location>
</feature>